<dbReference type="EMBL" id="CAVLEF010000040">
    <property type="protein sequence ID" value="CAK1549958.1"/>
    <property type="molecule type" value="Genomic_DNA"/>
</dbReference>
<organism evidence="1 2">
    <name type="scientific">Leptosia nina</name>
    <dbReference type="NCBI Taxonomy" id="320188"/>
    <lineage>
        <taxon>Eukaryota</taxon>
        <taxon>Metazoa</taxon>
        <taxon>Ecdysozoa</taxon>
        <taxon>Arthropoda</taxon>
        <taxon>Hexapoda</taxon>
        <taxon>Insecta</taxon>
        <taxon>Pterygota</taxon>
        <taxon>Neoptera</taxon>
        <taxon>Endopterygota</taxon>
        <taxon>Lepidoptera</taxon>
        <taxon>Glossata</taxon>
        <taxon>Ditrysia</taxon>
        <taxon>Papilionoidea</taxon>
        <taxon>Pieridae</taxon>
        <taxon>Pierinae</taxon>
        <taxon>Leptosia</taxon>
    </lineage>
</organism>
<name>A0AAV1JM48_9NEOP</name>
<dbReference type="AlphaFoldDB" id="A0AAV1JM48"/>
<sequence length="81" mass="8909">MPTTALDLSVRRTDATLPHDPNPPTISFLPLAKAPLMITSTTPSDQSTPEDPPIDRLKKIRISARVIFRSVHLKCFVGEST</sequence>
<comment type="caution">
    <text evidence="1">The sequence shown here is derived from an EMBL/GenBank/DDBJ whole genome shotgun (WGS) entry which is preliminary data.</text>
</comment>
<gene>
    <name evidence="1" type="ORF">LNINA_LOCUS9216</name>
</gene>
<evidence type="ECO:0000313" key="2">
    <source>
        <dbReference type="Proteomes" id="UP001497472"/>
    </source>
</evidence>
<dbReference type="Proteomes" id="UP001497472">
    <property type="component" value="Unassembled WGS sequence"/>
</dbReference>
<keyword evidence="2" id="KW-1185">Reference proteome</keyword>
<protein>
    <submittedName>
        <fullName evidence="1">Uncharacterized protein</fullName>
    </submittedName>
</protein>
<accession>A0AAV1JM48</accession>
<proteinExistence type="predicted"/>
<evidence type="ECO:0000313" key="1">
    <source>
        <dbReference type="EMBL" id="CAK1549958.1"/>
    </source>
</evidence>
<reference evidence="1 2" key="1">
    <citation type="submission" date="2023-11" db="EMBL/GenBank/DDBJ databases">
        <authorList>
            <person name="Okamura Y."/>
        </authorList>
    </citation>
    <scope>NUCLEOTIDE SEQUENCE [LARGE SCALE GENOMIC DNA]</scope>
</reference>